<evidence type="ECO:0000313" key="1">
    <source>
        <dbReference type="EMBL" id="KAJ8894077.1"/>
    </source>
</evidence>
<gene>
    <name evidence="1" type="ORF">PR048_006687</name>
</gene>
<dbReference type="Pfam" id="PF14223">
    <property type="entry name" value="Retrotran_gag_2"/>
    <property type="match status" value="1"/>
</dbReference>
<sequence>MQNSSFVDDMPNVGDEENVIRDIIADDIMANIPDNVTAGCPLWKNSSSMKIFSLPRFAMKAYIVHNDLQEVINTSQALDMDDTWKRKYRAAHLHIILFVEKTNYFHIRDARTMAEAWKALENAFEDSGLTK</sequence>
<evidence type="ECO:0000313" key="2">
    <source>
        <dbReference type="Proteomes" id="UP001159363"/>
    </source>
</evidence>
<organism evidence="1 2">
    <name type="scientific">Dryococelus australis</name>
    <dbReference type="NCBI Taxonomy" id="614101"/>
    <lineage>
        <taxon>Eukaryota</taxon>
        <taxon>Metazoa</taxon>
        <taxon>Ecdysozoa</taxon>
        <taxon>Arthropoda</taxon>
        <taxon>Hexapoda</taxon>
        <taxon>Insecta</taxon>
        <taxon>Pterygota</taxon>
        <taxon>Neoptera</taxon>
        <taxon>Polyneoptera</taxon>
        <taxon>Phasmatodea</taxon>
        <taxon>Verophasmatodea</taxon>
        <taxon>Anareolatae</taxon>
        <taxon>Phasmatidae</taxon>
        <taxon>Eurycanthinae</taxon>
        <taxon>Dryococelus</taxon>
    </lineage>
</organism>
<protein>
    <submittedName>
        <fullName evidence="1">Uncharacterized protein</fullName>
    </submittedName>
</protein>
<dbReference type="Proteomes" id="UP001159363">
    <property type="component" value="Chromosome 2"/>
</dbReference>
<keyword evidence="2" id="KW-1185">Reference proteome</keyword>
<dbReference type="EMBL" id="JARBHB010000002">
    <property type="protein sequence ID" value="KAJ8894077.1"/>
    <property type="molecule type" value="Genomic_DNA"/>
</dbReference>
<reference evidence="1 2" key="1">
    <citation type="submission" date="2023-02" db="EMBL/GenBank/DDBJ databases">
        <title>LHISI_Scaffold_Assembly.</title>
        <authorList>
            <person name="Stuart O.P."/>
            <person name="Cleave R."/>
            <person name="Magrath M.J.L."/>
            <person name="Mikheyev A.S."/>
        </authorList>
    </citation>
    <scope>NUCLEOTIDE SEQUENCE [LARGE SCALE GENOMIC DNA]</scope>
    <source>
        <strain evidence="1">Daus_M_001</strain>
        <tissue evidence="1">Leg muscle</tissue>
    </source>
</reference>
<accession>A0ABQ9IBM3</accession>
<name>A0ABQ9IBM3_9NEOP</name>
<proteinExistence type="predicted"/>
<comment type="caution">
    <text evidence="1">The sequence shown here is derived from an EMBL/GenBank/DDBJ whole genome shotgun (WGS) entry which is preliminary data.</text>
</comment>